<reference evidence="2 3" key="1">
    <citation type="journal article" date="2021" name="Sci. Rep.">
        <title>Genome sequencing of the multicellular alga Astrephomene provides insights into convergent evolution of germ-soma differentiation.</title>
        <authorList>
            <person name="Yamashita S."/>
            <person name="Yamamoto K."/>
            <person name="Matsuzaki R."/>
            <person name="Suzuki S."/>
            <person name="Yamaguchi H."/>
            <person name="Hirooka S."/>
            <person name="Minakuchi Y."/>
            <person name="Miyagishima S."/>
            <person name="Kawachi M."/>
            <person name="Toyoda A."/>
            <person name="Nozaki H."/>
        </authorList>
    </citation>
    <scope>NUCLEOTIDE SEQUENCE [LARGE SCALE GENOMIC DNA]</scope>
    <source>
        <strain evidence="2 3">NIES-4017</strain>
    </source>
</reference>
<feature type="region of interest" description="Disordered" evidence="1">
    <location>
        <begin position="1"/>
        <end position="39"/>
    </location>
</feature>
<proteinExistence type="predicted"/>
<keyword evidence="3" id="KW-1185">Reference proteome</keyword>
<protein>
    <submittedName>
        <fullName evidence="2">Uncharacterized protein</fullName>
    </submittedName>
</protein>
<dbReference type="Proteomes" id="UP001054857">
    <property type="component" value="Unassembled WGS sequence"/>
</dbReference>
<dbReference type="AlphaFoldDB" id="A0AAD3DZL2"/>
<dbReference type="EMBL" id="BMAR01000043">
    <property type="protein sequence ID" value="GFR50996.1"/>
    <property type="molecule type" value="Genomic_DNA"/>
</dbReference>
<organism evidence="2 3">
    <name type="scientific">Astrephomene gubernaculifera</name>
    <dbReference type="NCBI Taxonomy" id="47775"/>
    <lineage>
        <taxon>Eukaryota</taxon>
        <taxon>Viridiplantae</taxon>
        <taxon>Chlorophyta</taxon>
        <taxon>core chlorophytes</taxon>
        <taxon>Chlorophyceae</taxon>
        <taxon>CS clade</taxon>
        <taxon>Chlamydomonadales</taxon>
        <taxon>Astrephomenaceae</taxon>
        <taxon>Astrephomene</taxon>
    </lineage>
</organism>
<evidence type="ECO:0000313" key="3">
    <source>
        <dbReference type="Proteomes" id="UP001054857"/>
    </source>
</evidence>
<evidence type="ECO:0000313" key="2">
    <source>
        <dbReference type="EMBL" id="GFR50996.1"/>
    </source>
</evidence>
<comment type="caution">
    <text evidence="2">The sequence shown here is derived from an EMBL/GenBank/DDBJ whole genome shotgun (WGS) entry which is preliminary data.</text>
</comment>
<name>A0AAD3DZL2_9CHLO</name>
<sequence length="150" mass="15389">MHTTVRNPLTGIHVPVTDDGASGDMSSSTGTPHGLDQQAPCSLRYLRGGEQRRKSKGAQRAVTDCGVQGIIALSLSLHPKDDEASALTTSNGVSTSAPACPPHFRGPTQQHGGLAVQQLVRFFLFAHPPDAARGAAASALATCSAPGGKP</sequence>
<evidence type="ECO:0000256" key="1">
    <source>
        <dbReference type="SAM" id="MobiDB-lite"/>
    </source>
</evidence>
<accession>A0AAD3DZL2</accession>
<gene>
    <name evidence="2" type="ORF">Agub_g13322</name>
</gene>